<evidence type="ECO:0008006" key="2">
    <source>
        <dbReference type="Google" id="ProtNLM"/>
    </source>
</evidence>
<name>A0A645I9M1_9ZZZZ</name>
<sequence length="124" mass="13790">MHSLLPEALMKVSEKCTGTIKKIFVDASKILLSNEEVDVYTSFKKSIDINKSNINLTKEDLSIFLDLSKSLGELDVDGHNDIFSLVTENLNKAIIGAESNLEKSIKMYRYLGFSFGAMIAIVLI</sequence>
<comment type="caution">
    <text evidence="1">The sequence shown here is derived from an EMBL/GenBank/DDBJ whole genome shotgun (WGS) entry which is preliminary data.</text>
</comment>
<organism evidence="1">
    <name type="scientific">bioreactor metagenome</name>
    <dbReference type="NCBI Taxonomy" id="1076179"/>
    <lineage>
        <taxon>unclassified sequences</taxon>
        <taxon>metagenomes</taxon>
        <taxon>ecological metagenomes</taxon>
    </lineage>
</organism>
<dbReference type="Pfam" id="PF09548">
    <property type="entry name" value="Spore_III_AB"/>
    <property type="match status" value="1"/>
</dbReference>
<protein>
    <recommendedName>
        <fullName evidence="2">Stage III sporulation protein AB</fullName>
    </recommendedName>
</protein>
<accession>A0A645I9M1</accession>
<dbReference type="EMBL" id="VSSQ01109989">
    <property type="protein sequence ID" value="MPN48031.1"/>
    <property type="molecule type" value="Genomic_DNA"/>
</dbReference>
<proteinExistence type="predicted"/>
<reference evidence="1" key="1">
    <citation type="submission" date="2019-08" db="EMBL/GenBank/DDBJ databases">
        <authorList>
            <person name="Kucharzyk K."/>
            <person name="Murdoch R.W."/>
            <person name="Higgins S."/>
            <person name="Loffler F."/>
        </authorList>
    </citation>
    <scope>NUCLEOTIDE SEQUENCE</scope>
</reference>
<evidence type="ECO:0000313" key="1">
    <source>
        <dbReference type="EMBL" id="MPN48031.1"/>
    </source>
</evidence>
<gene>
    <name evidence="1" type="ORF">SDC9_195635</name>
</gene>
<dbReference type="PIRSF" id="PIRSF021435">
    <property type="entry name" value="SpoIIIAB"/>
    <property type="match status" value="1"/>
</dbReference>
<dbReference type="InterPro" id="IPR014198">
    <property type="entry name" value="Spore_III_AB"/>
</dbReference>
<dbReference type="AlphaFoldDB" id="A0A645I9M1"/>